<sequence length="155" mass="17382">MRLITNARIPIPQHVHEQLGTIDDNYVHMHCKPKRKATPAAPEHPTAPHEVPAIDPTLQNWFYHTWDQNAANYRAVTAMHESMYRIQLQEQMMTPPEFQTFANWPGDRPPFEEGVSTAAAAADVDDDEIDEAAADAVDDEATQSGDEGDDDQMSD</sequence>
<proteinExistence type="predicted"/>
<comment type="caution">
    <text evidence="2">The sequence shown here is derived from an EMBL/GenBank/DDBJ whole genome shotgun (WGS) entry which is preliminary data.</text>
</comment>
<name>A0A392Q2M4_9FABA</name>
<evidence type="ECO:0000313" key="2">
    <source>
        <dbReference type="EMBL" id="MCI18561.1"/>
    </source>
</evidence>
<dbReference type="Proteomes" id="UP000265520">
    <property type="component" value="Unassembled WGS sequence"/>
</dbReference>
<accession>A0A392Q2M4</accession>
<evidence type="ECO:0000256" key="1">
    <source>
        <dbReference type="SAM" id="MobiDB-lite"/>
    </source>
</evidence>
<dbReference type="AlphaFoldDB" id="A0A392Q2M4"/>
<feature type="region of interest" description="Disordered" evidence="1">
    <location>
        <begin position="123"/>
        <end position="155"/>
    </location>
</feature>
<organism evidence="2 3">
    <name type="scientific">Trifolium medium</name>
    <dbReference type="NCBI Taxonomy" id="97028"/>
    <lineage>
        <taxon>Eukaryota</taxon>
        <taxon>Viridiplantae</taxon>
        <taxon>Streptophyta</taxon>
        <taxon>Embryophyta</taxon>
        <taxon>Tracheophyta</taxon>
        <taxon>Spermatophyta</taxon>
        <taxon>Magnoliopsida</taxon>
        <taxon>eudicotyledons</taxon>
        <taxon>Gunneridae</taxon>
        <taxon>Pentapetalae</taxon>
        <taxon>rosids</taxon>
        <taxon>fabids</taxon>
        <taxon>Fabales</taxon>
        <taxon>Fabaceae</taxon>
        <taxon>Papilionoideae</taxon>
        <taxon>50 kb inversion clade</taxon>
        <taxon>NPAAA clade</taxon>
        <taxon>Hologalegina</taxon>
        <taxon>IRL clade</taxon>
        <taxon>Trifolieae</taxon>
        <taxon>Trifolium</taxon>
    </lineage>
</organism>
<reference evidence="2 3" key="1">
    <citation type="journal article" date="2018" name="Front. Plant Sci.">
        <title>Red Clover (Trifolium pratense) and Zigzag Clover (T. medium) - A Picture of Genomic Similarities and Differences.</title>
        <authorList>
            <person name="Dluhosova J."/>
            <person name="Istvanek J."/>
            <person name="Nedelnik J."/>
            <person name="Repkova J."/>
        </authorList>
    </citation>
    <scope>NUCLEOTIDE SEQUENCE [LARGE SCALE GENOMIC DNA]</scope>
    <source>
        <strain evidence="3">cv. 10/8</strain>
        <tissue evidence="2">Leaf</tissue>
    </source>
</reference>
<dbReference type="EMBL" id="LXQA010110716">
    <property type="protein sequence ID" value="MCI18561.1"/>
    <property type="molecule type" value="Genomic_DNA"/>
</dbReference>
<keyword evidence="3" id="KW-1185">Reference proteome</keyword>
<evidence type="ECO:0000313" key="3">
    <source>
        <dbReference type="Proteomes" id="UP000265520"/>
    </source>
</evidence>
<protein>
    <submittedName>
        <fullName evidence="2">Uncharacterized protein</fullName>
    </submittedName>
</protein>